<keyword evidence="2" id="KW-1185">Reference proteome</keyword>
<gene>
    <name evidence="1" type="ORF">Val02_72400</name>
</gene>
<dbReference type="Gene3D" id="2.60.40.1180">
    <property type="entry name" value="Golgi alpha-mannosidase II"/>
    <property type="match status" value="1"/>
</dbReference>
<dbReference type="InterPro" id="IPR013780">
    <property type="entry name" value="Glyco_hydro_b"/>
</dbReference>
<accession>A0A8J3YRI3</accession>
<name>A0A8J3YRI3_9ACTN</name>
<reference evidence="1" key="1">
    <citation type="submission" date="2021-01" db="EMBL/GenBank/DDBJ databases">
        <title>Whole genome shotgun sequence of Virgisporangium aliadipatigenens NBRC 105644.</title>
        <authorList>
            <person name="Komaki H."/>
            <person name="Tamura T."/>
        </authorList>
    </citation>
    <scope>NUCLEOTIDE SEQUENCE</scope>
    <source>
        <strain evidence="1">NBRC 105644</strain>
    </source>
</reference>
<dbReference type="AlphaFoldDB" id="A0A8J3YRI3"/>
<evidence type="ECO:0000313" key="2">
    <source>
        <dbReference type="Proteomes" id="UP000619260"/>
    </source>
</evidence>
<protein>
    <submittedName>
        <fullName evidence="1">Uncharacterized protein</fullName>
    </submittedName>
</protein>
<evidence type="ECO:0000313" key="1">
    <source>
        <dbReference type="EMBL" id="GIJ50354.1"/>
    </source>
</evidence>
<dbReference type="Proteomes" id="UP000619260">
    <property type="component" value="Unassembled WGS sequence"/>
</dbReference>
<sequence length="261" mass="27950">MVKVCHGTPDRFHFGSAAAAAAAVAAGTVLVPGAGAKIAVLLQVACSGVRMVYTHAPEEVFYPARDRLVESFTRWARIRGREVDPFVVEALVEHRWADGDGLLCRWSPADLAEALLDWFPRAVSVTASERTLVLPTVAVFVDYLFTEDLADALCAGREELHAALSAMTGEFDAAMADEYGAQRLRDKALTLMVVNKTGTDLTSPLSIAGFHANRKAQRFTYGPADLAAIARGADLPVTGGTISATYPANSITLLVLPARRH</sequence>
<proteinExistence type="predicted"/>
<organism evidence="1 2">
    <name type="scientific">Virgisporangium aliadipatigenens</name>
    <dbReference type="NCBI Taxonomy" id="741659"/>
    <lineage>
        <taxon>Bacteria</taxon>
        <taxon>Bacillati</taxon>
        <taxon>Actinomycetota</taxon>
        <taxon>Actinomycetes</taxon>
        <taxon>Micromonosporales</taxon>
        <taxon>Micromonosporaceae</taxon>
        <taxon>Virgisporangium</taxon>
    </lineage>
</organism>
<dbReference type="EMBL" id="BOPF01000035">
    <property type="protein sequence ID" value="GIJ50354.1"/>
    <property type="molecule type" value="Genomic_DNA"/>
</dbReference>
<comment type="caution">
    <text evidence="1">The sequence shown here is derived from an EMBL/GenBank/DDBJ whole genome shotgun (WGS) entry which is preliminary data.</text>
</comment>